<evidence type="ECO:0000256" key="5">
    <source>
        <dbReference type="ARBA" id="ARBA00023136"/>
    </source>
</evidence>
<feature type="compositionally biased region" description="Low complexity" evidence="7">
    <location>
        <begin position="289"/>
        <end position="312"/>
    </location>
</feature>
<protein>
    <recommendedName>
        <fullName evidence="6">Protein HflC</fullName>
    </recommendedName>
</protein>
<keyword evidence="10" id="KW-1185">Reference proteome</keyword>
<evidence type="ECO:0000259" key="8">
    <source>
        <dbReference type="SMART" id="SM00244"/>
    </source>
</evidence>
<comment type="function">
    <text evidence="6">HflC and HflK could regulate a protease.</text>
</comment>
<keyword evidence="5" id="KW-0472">Membrane</keyword>
<comment type="caution">
    <text evidence="9">The sequence shown here is derived from an EMBL/GenBank/DDBJ whole genome shotgun (WGS) entry which is preliminary data.</text>
</comment>
<keyword evidence="9" id="KW-0645">Protease</keyword>
<dbReference type="CDD" id="cd03405">
    <property type="entry name" value="SPFH_HflC"/>
    <property type="match status" value="1"/>
</dbReference>
<sequence length="340" mass="36587">MRIGGYIAAGLVLLILVVASGALFTVSQTEQALVLYFGQPVRVIADPGLHAKVPFFESVVDLDNRIIDLESDKQEVLASDNQRILVDAFLRYHIADPLKFYQTVGTVSRANNQLGSILSSALRRVLGEVTLTQIVREQRAQLMVRIRDLVNTEGGRLGVAVNDVRIRRADLPAELSEKIYDRMKSERGREAAEYRAKGSEQAQTTRADADRQVVVLRAEAQNKADTMRGMGDAERNRIFAEAYGRDPKFFAFYRTMQAYVSSLRPDHTKLVLSPDSDFFRFFNSPNGTPGPATASSTPAAVPSAPPTAAAPAVAPPPAGGAPAAGAPAAGASAATPPQAP</sequence>
<dbReference type="SUPFAM" id="SSF117892">
    <property type="entry name" value="Band 7/SPFH domain"/>
    <property type="match status" value="1"/>
</dbReference>
<dbReference type="EMBL" id="QYBC01000002">
    <property type="protein sequence ID" value="RYB07216.1"/>
    <property type="molecule type" value="Genomic_DNA"/>
</dbReference>
<dbReference type="GO" id="GO:0008233">
    <property type="term" value="F:peptidase activity"/>
    <property type="evidence" value="ECO:0007669"/>
    <property type="project" value="UniProtKB-KW"/>
</dbReference>
<dbReference type="OrthoDB" id="9812991at2"/>
<evidence type="ECO:0000256" key="7">
    <source>
        <dbReference type="SAM" id="MobiDB-lite"/>
    </source>
</evidence>
<dbReference type="InterPro" id="IPR001107">
    <property type="entry name" value="Band_7"/>
</dbReference>
<dbReference type="GO" id="GO:0006508">
    <property type="term" value="P:proteolysis"/>
    <property type="evidence" value="ECO:0007669"/>
    <property type="project" value="UniProtKB-KW"/>
</dbReference>
<keyword evidence="4" id="KW-1133">Transmembrane helix</keyword>
<comment type="similarity">
    <text evidence="2 6">Belongs to the band 7/mec-2 family. HflC subfamily.</text>
</comment>
<organism evidence="9 10">
    <name type="scientific">Lichenibacterium ramalinae</name>
    <dbReference type="NCBI Taxonomy" id="2316527"/>
    <lineage>
        <taxon>Bacteria</taxon>
        <taxon>Pseudomonadati</taxon>
        <taxon>Pseudomonadota</taxon>
        <taxon>Alphaproteobacteria</taxon>
        <taxon>Hyphomicrobiales</taxon>
        <taxon>Lichenihabitantaceae</taxon>
        <taxon>Lichenibacterium</taxon>
    </lineage>
</organism>
<evidence type="ECO:0000313" key="10">
    <source>
        <dbReference type="Proteomes" id="UP000289411"/>
    </source>
</evidence>
<evidence type="ECO:0000256" key="4">
    <source>
        <dbReference type="ARBA" id="ARBA00022989"/>
    </source>
</evidence>
<dbReference type="InterPro" id="IPR010200">
    <property type="entry name" value="HflC"/>
</dbReference>
<dbReference type="GO" id="GO:0016020">
    <property type="term" value="C:membrane"/>
    <property type="evidence" value="ECO:0007669"/>
    <property type="project" value="UniProtKB-SubCell"/>
</dbReference>
<reference evidence="9 10" key="1">
    <citation type="submission" date="2018-09" db="EMBL/GenBank/DDBJ databases">
        <authorList>
            <person name="Grouzdev D.S."/>
            <person name="Krutkina M.S."/>
        </authorList>
    </citation>
    <scope>NUCLEOTIDE SEQUENCE [LARGE SCALE GENOMIC DNA]</scope>
    <source>
        <strain evidence="9 10">RmlP001</strain>
    </source>
</reference>
<keyword evidence="3" id="KW-0812">Transmembrane</keyword>
<name>A0A4Q2RG83_9HYPH</name>
<evidence type="ECO:0000256" key="3">
    <source>
        <dbReference type="ARBA" id="ARBA00022692"/>
    </source>
</evidence>
<dbReference type="InterPro" id="IPR036013">
    <property type="entry name" value="Band_7/SPFH_dom_sf"/>
</dbReference>
<dbReference type="Gene3D" id="3.30.479.30">
    <property type="entry name" value="Band 7 domain"/>
    <property type="match status" value="1"/>
</dbReference>
<feature type="compositionally biased region" description="Low complexity" evidence="7">
    <location>
        <begin position="320"/>
        <end position="340"/>
    </location>
</feature>
<dbReference type="RefSeq" id="WP_129217815.1">
    <property type="nucleotide sequence ID" value="NZ_QYBC01000002.1"/>
</dbReference>
<dbReference type="AlphaFoldDB" id="A0A4Q2RG83"/>
<evidence type="ECO:0000256" key="1">
    <source>
        <dbReference type="ARBA" id="ARBA00004167"/>
    </source>
</evidence>
<dbReference type="PANTHER" id="PTHR42911">
    <property type="entry name" value="MODULATOR OF FTSH PROTEASE HFLC"/>
    <property type="match status" value="1"/>
</dbReference>
<accession>A0A4Q2RG83</accession>
<dbReference type="SMART" id="SM00244">
    <property type="entry name" value="PHB"/>
    <property type="match status" value="1"/>
</dbReference>
<comment type="subcellular location">
    <subcellularLocation>
        <location evidence="1">Membrane</location>
        <topology evidence="1">Single-pass membrane protein</topology>
    </subcellularLocation>
</comment>
<feature type="domain" description="Band 7" evidence="8">
    <location>
        <begin position="21"/>
        <end position="183"/>
    </location>
</feature>
<gene>
    <name evidence="9" type="ORF">D3272_03920</name>
</gene>
<dbReference type="Proteomes" id="UP000289411">
    <property type="component" value="Unassembled WGS sequence"/>
</dbReference>
<dbReference type="PIRSF" id="PIRSF005651">
    <property type="entry name" value="HflC"/>
    <property type="match status" value="1"/>
</dbReference>
<feature type="region of interest" description="Disordered" evidence="7">
    <location>
        <begin position="289"/>
        <end position="340"/>
    </location>
</feature>
<evidence type="ECO:0000313" key="9">
    <source>
        <dbReference type="EMBL" id="RYB07216.1"/>
    </source>
</evidence>
<proteinExistence type="inferred from homology"/>
<evidence type="ECO:0000256" key="6">
    <source>
        <dbReference type="PIRNR" id="PIRNR005651"/>
    </source>
</evidence>
<dbReference type="Pfam" id="PF01145">
    <property type="entry name" value="Band_7"/>
    <property type="match status" value="1"/>
</dbReference>
<keyword evidence="9" id="KW-0378">Hydrolase</keyword>
<evidence type="ECO:0000256" key="2">
    <source>
        <dbReference type="ARBA" id="ARBA00007862"/>
    </source>
</evidence>
<dbReference type="PANTHER" id="PTHR42911:SF1">
    <property type="entry name" value="MODULATOR OF FTSH PROTEASE HFLC"/>
    <property type="match status" value="1"/>
</dbReference>
<reference evidence="9 10" key="2">
    <citation type="submission" date="2019-02" db="EMBL/GenBank/DDBJ databases">
        <title>'Lichenibacterium ramalinii' gen. nov. sp. nov., 'Lichenibacterium minor' gen. nov. sp. nov.</title>
        <authorList>
            <person name="Pankratov T."/>
        </authorList>
    </citation>
    <scope>NUCLEOTIDE SEQUENCE [LARGE SCALE GENOMIC DNA]</scope>
    <source>
        <strain evidence="9 10">RmlP001</strain>
    </source>
</reference>